<reference evidence="4 5" key="1">
    <citation type="submission" date="2022-11" db="EMBL/GenBank/DDBJ databases">
        <title>Study of microbial diversity in lake waters.</title>
        <authorList>
            <person name="Zhang J."/>
        </authorList>
    </citation>
    <scope>NUCLEOTIDE SEQUENCE [LARGE SCALE GENOMIC DNA]</scope>
    <source>
        <strain evidence="4 5">DT12</strain>
    </source>
</reference>
<feature type="transmembrane region" description="Helical" evidence="1">
    <location>
        <begin position="364"/>
        <end position="386"/>
    </location>
</feature>
<dbReference type="Pfam" id="PF24157">
    <property type="entry name" value="DUF7408"/>
    <property type="match status" value="1"/>
</dbReference>
<name>A0ABT3WYL9_9BACL</name>
<keyword evidence="1" id="KW-0472">Membrane</keyword>
<dbReference type="InterPro" id="IPR029062">
    <property type="entry name" value="Class_I_gatase-like"/>
</dbReference>
<dbReference type="InterPro" id="IPR055831">
    <property type="entry name" value="DUF7408"/>
</dbReference>
<evidence type="ECO:0000313" key="4">
    <source>
        <dbReference type="EMBL" id="MCX7568401.1"/>
    </source>
</evidence>
<organism evidence="4 5">
    <name type="scientific">Tumebacillus lacus</name>
    <dbReference type="NCBI Taxonomy" id="2995335"/>
    <lineage>
        <taxon>Bacteria</taxon>
        <taxon>Bacillati</taxon>
        <taxon>Bacillota</taxon>
        <taxon>Bacilli</taxon>
        <taxon>Bacillales</taxon>
        <taxon>Alicyclobacillaceae</taxon>
        <taxon>Tumebacillus</taxon>
    </lineage>
</organism>
<dbReference type="SUPFAM" id="SSF52317">
    <property type="entry name" value="Class I glutamine amidotransferase-like"/>
    <property type="match status" value="1"/>
</dbReference>
<feature type="signal peptide" evidence="2">
    <location>
        <begin position="1"/>
        <end position="26"/>
    </location>
</feature>
<gene>
    <name evidence="4" type="ORF">OS242_00245</name>
</gene>
<comment type="caution">
    <text evidence="4">The sequence shown here is derived from an EMBL/GenBank/DDBJ whole genome shotgun (WGS) entry which is preliminary data.</text>
</comment>
<evidence type="ECO:0000256" key="2">
    <source>
        <dbReference type="SAM" id="SignalP"/>
    </source>
</evidence>
<keyword evidence="5" id="KW-1185">Reference proteome</keyword>
<feature type="domain" description="DUF7408" evidence="3">
    <location>
        <begin position="183"/>
        <end position="300"/>
    </location>
</feature>
<proteinExistence type="predicted"/>
<keyword evidence="2" id="KW-0732">Signal</keyword>
<evidence type="ECO:0000259" key="3">
    <source>
        <dbReference type="Pfam" id="PF24157"/>
    </source>
</evidence>
<keyword evidence="1" id="KW-1133">Transmembrane helix</keyword>
<sequence length="782" mass="83123">MKRKQVAGWLLAFALLMPFAPAQVSAADPVTVTVSTGFGGAFKREAWTAVRITIENKGSDLAGQLVLEPENPREHDRVGGSFAKEVVVPAGTTKTFTLEVPGGYFNRRTQATIYDAKGEEVASQIVPAGGALEEGNSFLIGGMTEKPDDLNLFQTLPSGGLGGRIAIQSVGANNLPESPDLLNSLDVLVINHAPKEPLSPEQVAAVKTWVDRGGTLVLAGGADFNGGASLFADLSPVLVRGTAQVTDLSALTAYAGAAPSVAQMLASTGELKPGARSVVASGAVPLVAVQKAGAGSVLYAAWDLSEEPLASWAGNKELWQKLLMTETNSPVGQPVINPVGQILSDAKFQLLNASTRFRDLTPDLGLAIGAFGVYAVLVGPGLYLLLRRINKREWAWGAIPGTALVFSLGIWLIGMNMHGNVALQVVSTVELLSPDTAKVGGAGSFVVTSGGSYTVDLPAGMRAFASDQNDGGGRVIQNGDRSQIVFEKVPYWSTRSVYLETYLKGKGNIGHQLKVDASGKVTGTVTNNSQFDLEETHILFGKDVIRVGDLDPGATAQVAYQLQNQSAQPGRASNLLTEKLTMSSNGQYGRSDRDQEREMLAVAAHPQILGEDLIHLYGFSHTPMGTYTIDGQNVERDRQYSLVYQTLSLAPTEGNTVLPLGSIQPQISSTTGNAHVDQSGVMLQNGVVELRYNVRAGGFLDPENVMTDLDQSTYAMLEKEYYNWLTGSWEPVAKVNTPSMAEGELKKYVSADGTLQVRLRSNLLTDLYVVFPSVGVEGTVSP</sequence>
<dbReference type="RefSeq" id="WP_267149655.1">
    <property type="nucleotide sequence ID" value="NZ_JAPMLT010000001.1"/>
</dbReference>
<dbReference type="Gene3D" id="3.40.50.880">
    <property type="match status" value="1"/>
</dbReference>
<dbReference type="EMBL" id="JAPMLT010000001">
    <property type="protein sequence ID" value="MCX7568401.1"/>
    <property type="molecule type" value="Genomic_DNA"/>
</dbReference>
<keyword evidence="1" id="KW-0812">Transmembrane</keyword>
<dbReference type="Proteomes" id="UP001208017">
    <property type="component" value="Unassembled WGS sequence"/>
</dbReference>
<evidence type="ECO:0000313" key="5">
    <source>
        <dbReference type="Proteomes" id="UP001208017"/>
    </source>
</evidence>
<feature type="chain" id="PRO_5045053238" description="DUF7408 domain-containing protein" evidence="2">
    <location>
        <begin position="27"/>
        <end position="782"/>
    </location>
</feature>
<feature type="transmembrane region" description="Helical" evidence="1">
    <location>
        <begin position="393"/>
        <end position="414"/>
    </location>
</feature>
<evidence type="ECO:0000256" key="1">
    <source>
        <dbReference type="SAM" id="Phobius"/>
    </source>
</evidence>
<accession>A0ABT3WYL9</accession>
<protein>
    <recommendedName>
        <fullName evidence="3">DUF7408 domain-containing protein</fullName>
    </recommendedName>
</protein>